<reference evidence="1 2" key="1">
    <citation type="journal article" date="2021" name="BMC Biol.">
        <title>Horizontally acquired antibacterial genes associated with adaptive radiation of ladybird beetles.</title>
        <authorList>
            <person name="Li H.S."/>
            <person name="Tang X.F."/>
            <person name="Huang Y.H."/>
            <person name="Xu Z.Y."/>
            <person name="Chen M.L."/>
            <person name="Du X.Y."/>
            <person name="Qiu B.Y."/>
            <person name="Chen P.T."/>
            <person name="Zhang W."/>
            <person name="Slipinski A."/>
            <person name="Escalona H.E."/>
            <person name="Waterhouse R.M."/>
            <person name="Zwick A."/>
            <person name="Pang H."/>
        </authorList>
    </citation>
    <scope>NUCLEOTIDE SEQUENCE [LARGE SCALE GENOMIC DNA]</scope>
    <source>
        <strain evidence="1">SYSU2018</strain>
    </source>
</reference>
<sequence length="305" mass="35075">MKESQSIAYLNAVPYHNSKMNNEKSRIRIIGDQYAQKFRSVLGYGFVNARVWGREDIERGRIESNSQASILHEETLDPIVNPTGGCLIRLPLALLGSDHVDINGVMDVCCGQEHVNNRSLHEEMKESQSIAYLNAVLYQNSKMNNEKSRIRIIGDQYAQKFKSVQGLVINKSCYRLESFIRDHMDTADMDPYTGKTFEPHLSDHRAQVLELSQVNWKIKTYIEKYDINRKIIDKFISDVRTINWTEVTSEWDAGKAYEKFHSAIHKSFNKSFPEVRKRMKTNKRISSVSEASLGLRKADEAAHTI</sequence>
<proteinExistence type="predicted"/>
<evidence type="ECO:0000313" key="2">
    <source>
        <dbReference type="Proteomes" id="UP001516400"/>
    </source>
</evidence>
<dbReference type="EMBL" id="JABFTP020000021">
    <property type="protein sequence ID" value="KAL3269322.1"/>
    <property type="molecule type" value="Genomic_DNA"/>
</dbReference>
<comment type="caution">
    <text evidence="1">The sequence shown here is derived from an EMBL/GenBank/DDBJ whole genome shotgun (WGS) entry which is preliminary data.</text>
</comment>
<organism evidence="1 2">
    <name type="scientific">Cryptolaemus montrouzieri</name>
    <dbReference type="NCBI Taxonomy" id="559131"/>
    <lineage>
        <taxon>Eukaryota</taxon>
        <taxon>Metazoa</taxon>
        <taxon>Ecdysozoa</taxon>
        <taxon>Arthropoda</taxon>
        <taxon>Hexapoda</taxon>
        <taxon>Insecta</taxon>
        <taxon>Pterygota</taxon>
        <taxon>Neoptera</taxon>
        <taxon>Endopterygota</taxon>
        <taxon>Coleoptera</taxon>
        <taxon>Polyphaga</taxon>
        <taxon>Cucujiformia</taxon>
        <taxon>Coccinelloidea</taxon>
        <taxon>Coccinellidae</taxon>
        <taxon>Scymninae</taxon>
        <taxon>Scymnini</taxon>
        <taxon>Cryptolaemus</taxon>
    </lineage>
</organism>
<dbReference type="Proteomes" id="UP001516400">
    <property type="component" value="Unassembled WGS sequence"/>
</dbReference>
<gene>
    <name evidence="1" type="ORF">HHI36_008394</name>
</gene>
<accession>A0ABD2MSW5</accession>
<protein>
    <submittedName>
        <fullName evidence="1">Uncharacterized protein</fullName>
    </submittedName>
</protein>
<name>A0ABD2MSW5_9CUCU</name>
<dbReference type="AlphaFoldDB" id="A0ABD2MSW5"/>
<keyword evidence="2" id="KW-1185">Reference proteome</keyword>
<evidence type="ECO:0000313" key="1">
    <source>
        <dbReference type="EMBL" id="KAL3269322.1"/>
    </source>
</evidence>